<dbReference type="InterPro" id="IPR036390">
    <property type="entry name" value="WH_DNA-bd_sf"/>
</dbReference>
<protein>
    <submittedName>
        <fullName evidence="2">HTH domain-containing protein</fullName>
    </submittedName>
</protein>
<proteinExistence type="predicted"/>
<dbReference type="Pfam" id="PF03444">
    <property type="entry name" value="WHD_HrcA"/>
    <property type="match status" value="1"/>
</dbReference>
<dbReference type="InterPro" id="IPR036388">
    <property type="entry name" value="WH-like_DNA-bd_sf"/>
</dbReference>
<evidence type="ECO:0000313" key="2">
    <source>
        <dbReference type="EMBL" id="RZN64053.1"/>
    </source>
</evidence>
<evidence type="ECO:0000313" key="3">
    <source>
        <dbReference type="Proteomes" id="UP000317158"/>
    </source>
</evidence>
<sequence>MSLKLTPIQRETLMALITLQRKKGEAIRGEDIATFIKRNPGTIRNQMQTMKALGLVDGVPGPKGGYRARIKAYEALGIDLLPEEAIIKVRVNNKLIEEVNVEEVSFTTVRHPNICKAEIQILGNIEIFKIGDKITVGPTPVNKLLVSGVIEGKDAVSNKILIDAEYIETLPKHPTKDFMTEFVVVEGNVTIKDVALKMKNEKLYAVSVLEEGELRIVSIKEVFAAILDGRSDDKVGSISNKAININADDPLYRSITKIIEDPNAIAALVNKNDRKVGIVNKIVIVDRLTDHIIELLGNSVD</sequence>
<dbReference type="Gene3D" id="3.10.580.10">
    <property type="entry name" value="CBS-domain"/>
    <property type="match status" value="1"/>
</dbReference>
<dbReference type="Proteomes" id="UP000317158">
    <property type="component" value="Unassembled WGS sequence"/>
</dbReference>
<feature type="domain" description="Winged helix-turn-helix transcription repressor HrcA DNA-binding" evidence="1">
    <location>
        <begin position="4"/>
        <end position="78"/>
    </location>
</feature>
<dbReference type="Gene3D" id="1.10.10.10">
    <property type="entry name" value="Winged helix-like DNA-binding domain superfamily/Winged helix DNA-binding domain"/>
    <property type="match status" value="1"/>
</dbReference>
<dbReference type="GO" id="GO:0006355">
    <property type="term" value="P:regulation of DNA-templated transcription"/>
    <property type="evidence" value="ECO:0007669"/>
    <property type="project" value="InterPro"/>
</dbReference>
<dbReference type="EMBL" id="RXIF01000010">
    <property type="protein sequence ID" value="RZN64053.1"/>
    <property type="molecule type" value="Genomic_DNA"/>
</dbReference>
<dbReference type="SUPFAM" id="SSF46785">
    <property type="entry name" value="Winged helix' DNA-binding domain"/>
    <property type="match status" value="1"/>
</dbReference>
<evidence type="ECO:0000259" key="1">
    <source>
        <dbReference type="Pfam" id="PF03444"/>
    </source>
</evidence>
<dbReference type="SUPFAM" id="SSF54631">
    <property type="entry name" value="CBS-domain pair"/>
    <property type="match status" value="1"/>
</dbReference>
<organism evidence="2 3">
    <name type="scientific">Methanoliparum thermophilum</name>
    <dbReference type="NCBI Taxonomy" id="2491083"/>
    <lineage>
        <taxon>Archaea</taxon>
        <taxon>Methanobacteriati</taxon>
        <taxon>Methanobacteriota</taxon>
        <taxon>Candidatus Methanoliparia</taxon>
        <taxon>Candidatus Methanoliparales</taxon>
        <taxon>Candidatus Methanoliparaceae</taxon>
        <taxon>Candidatus Methanoliparum</taxon>
    </lineage>
</organism>
<dbReference type="AlphaFoldDB" id="A0A520KR13"/>
<accession>A0A520KR13</accession>
<comment type="caution">
    <text evidence="2">The sequence shown here is derived from an EMBL/GenBank/DDBJ whole genome shotgun (WGS) entry which is preliminary data.</text>
</comment>
<dbReference type="GO" id="GO:0003677">
    <property type="term" value="F:DNA binding"/>
    <property type="evidence" value="ECO:0007669"/>
    <property type="project" value="InterPro"/>
</dbReference>
<gene>
    <name evidence="2" type="ORF">EF806_05380</name>
</gene>
<dbReference type="InterPro" id="IPR046342">
    <property type="entry name" value="CBS_dom_sf"/>
</dbReference>
<name>A0A520KR13_METT2</name>
<dbReference type="InterPro" id="IPR005104">
    <property type="entry name" value="WHTH_HrcA_DNA-bd"/>
</dbReference>
<reference evidence="2 3" key="1">
    <citation type="journal article" date="2019" name="Nat. Microbiol.">
        <title>Wide diversity of methane and short-chain alkane metabolisms in uncultured archaea.</title>
        <authorList>
            <person name="Borrel G."/>
            <person name="Adam P.S."/>
            <person name="McKay L.J."/>
            <person name="Chen L.X."/>
            <person name="Sierra-Garcia I.N."/>
            <person name="Sieber C.M."/>
            <person name="Letourneur Q."/>
            <person name="Ghozlane A."/>
            <person name="Andersen G.L."/>
            <person name="Li W.J."/>
            <person name="Hallam S.J."/>
            <person name="Muyzer G."/>
            <person name="de Oliveira V.M."/>
            <person name="Inskeep W.P."/>
            <person name="Banfield J.F."/>
            <person name="Gribaldo S."/>
        </authorList>
    </citation>
    <scope>NUCLEOTIDE SEQUENCE [LARGE SCALE GENOMIC DNA]</scope>
    <source>
        <strain evidence="2">NM1a</strain>
    </source>
</reference>